<keyword evidence="3" id="KW-1185">Reference proteome</keyword>
<dbReference type="GO" id="GO:0005643">
    <property type="term" value="C:nuclear pore"/>
    <property type="evidence" value="ECO:0007669"/>
    <property type="project" value="TreeGrafter"/>
</dbReference>
<organism evidence="2 3">
    <name type="scientific">Rousettus aegyptiacus</name>
    <name type="common">Egyptian fruit bat</name>
    <name type="synonym">Pteropus aegyptiacus</name>
    <dbReference type="NCBI Taxonomy" id="9407"/>
    <lineage>
        <taxon>Eukaryota</taxon>
        <taxon>Metazoa</taxon>
        <taxon>Chordata</taxon>
        <taxon>Craniata</taxon>
        <taxon>Vertebrata</taxon>
        <taxon>Euteleostomi</taxon>
        <taxon>Mammalia</taxon>
        <taxon>Eutheria</taxon>
        <taxon>Laurasiatheria</taxon>
        <taxon>Chiroptera</taxon>
        <taxon>Yinpterochiroptera</taxon>
        <taxon>Pteropodoidea</taxon>
        <taxon>Pteropodidae</taxon>
        <taxon>Rousettinae</taxon>
        <taxon>Rousettus</taxon>
    </lineage>
</organism>
<dbReference type="PANTHER" id="PTHR23193:SF20">
    <property type="entry name" value="POM121-LIKE PROTEIN 2"/>
    <property type="match status" value="1"/>
</dbReference>
<feature type="compositionally biased region" description="Basic residues" evidence="1">
    <location>
        <begin position="1"/>
        <end position="10"/>
    </location>
</feature>
<feature type="compositionally biased region" description="Low complexity" evidence="1">
    <location>
        <begin position="506"/>
        <end position="520"/>
    </location>
</feature>
<feature type="compositionally biased region" description="Polar residues" evidence="1">
    <location>
        <begin position="214"/>
        <end position="226"/>
    </location>
</feature>
<dbReference type="GO" id="GO:0006405">
    <property type="term" value="P:RNA export from nucleus"/>
    <property type="evidence" value="ECO:0007669"/>
    <property type="project" value="TreeGrafter"/>
</dbReference>
<feature type="compositionally biased region" description="Polar residues" evidence="1">
    <location>
        <begin position="815"/>
        <end position="824"/>
    </location>
</feature>
<dbReference type="PANTHER" id="PTHR23193">
    <property type="entry name" value="NUCLEAR PORE COMPLEX PROTEIN NUP"/>
    <property type="match status" value="1"/>
</dbReference>
<feature type="compositionally biased region" description="Polar residues" evidence="1">
    <location>
        <begin position="730"/>
        <end position="739"/>
    </location>
</feature>
<feature type="region of interest" description="Disordered" evidence="1">
    <location>
        <begin position="505"/>
        <end position="533"/>
    </location>
</feature>
<dbReference type="GO" id="GO:0008139">
    <property type="term" value="F:nuclear localization sequence binding"/>
    <property type="evidence" value="ECO:0007669"/>
    <property type="project" value="TreeGrafter"/>
</dbReference>
<dbReference type="Pfam" id="PF15229">
    <property type="entry name" value="POM121"/>
    <property type="match status" value="1"/>
</dbReference>
<keyword evidence="2" id="KW-0812">Transmembrane</keyword>
<feature type="compositionally biased region" description="Polar residues" evidence="1">
    <location>
        <begin position="459"/>
        <end position="468"/>
    </location>
</feature>
<dbReference type="OrthoDB" id="9629416at2759"/>
<feature type="compositionally biased region" description="Low complexity" evidence="1">
    <location>
        <begin position="801"/>
        <end position="811"/>
    </location>
</feature>
<dbReference type="AlphaFoldDB" id="A0A7J8BFJ3"/>
<sequence length="1022" mass="106272">MGSYLGKRRSPAPAPADGRPDPPARPGSRRPAQPLRQLYRVQHVHRAHPAPRLRPSRRPRDWDPARPATRVVTEAWRRFPMRRSQNPIVGPLPSDWWESYLKRSVWSLRHPRAVWSPVTIKITPPERRGLPYTSPAPSSPSGRPPGRCMKATVLRALRERAEGRTRPQEPLPRERPGCERPGPRSGPSAFEPLIKNGVRASFVPRPGPLRRSVASPSPDRSLSARPSSCGPRRLASTEAAGRPGSKRNAITSSYSSSRAFSERCKRSVPSASLQTPEWPVNKKEKGHQCHSPTPLVSEESPAATRDSSGQHSQKIPQLLASPGPLLPLTPPPQRGYAAPEDDLALGTEGGLLWANEAREDTTEVTADSVWDPRSAPSPPLALALPSASTAPAQGPDPQVESPGPLASPRSTEEGVSVALSALQTPSLLAPLGCSLSESRPGPSSGAKPPATVILRIPVSPTSQVLDTTQPPPPSQGDRSARSPHPPVINPAQRCLFGKVRPARHLSASAPPAASSADPTSKFVSGPPPRSEPANALPFRVSSAALSPPGSLAAACKPVFGSTGPLNTLPVTDASSSKQTCCPAAPAPAHTSHNLLKTTSVVVSTAPAGSSKDSSSKPPLGVDVVSVTSAVAGTPSLPSTCHTLLLGAAHAFRASFSTATGFIFPPHHPPATPRVHTVTIFSQALPTAAPMSASRSTVDFRGVGSPLLASAPVTTNQPALSSGISNPTSGFTIPLGSNSKPPFPPSLGVTSQPAFGAAGGQEQGPLQPVLGPSFNSSFILKNAKAESSTPSPTPTPIPTPAQPASSSPTRSAFGLLTSSASTFHTPASDPPDFGSTSASSQASATCFGPVTEAHRSGASSSVFGSTAPRPFAFGGLVTPMDCGESGVSVTAPDRSSDSGVFGIGAMPGGVTRTVTPFGKIWSQNTQALPSQSTPFALGRASISARRAVFGDCHIVPFAQSTPVPGPVKTGRSLGFGVPSPAAQDSFERGPFRSPAPSFSIGAKPKTPKSREQGHSRRHHAHKK</sequence>
<feature type="compositionally biased region" description="Pro residues" evidence="1">
    <location>
        <begin position="324"/>
        <end position="333"/>
    </location>
</feature>
<evidence type="ECO:0000313" key="2">
    <source>
        <dbReference type="EMBL" id="KAF6397647.1"/>
    </source>
</evidence>
<feature type="region of interest" description="Disordered" evidence="1">
    <location>
        <begin position="783"/>
        <end position="841"/>
    </location>
</feature>
<feature type="compositionally biased region" description="Basic and acidic residues" evidence="1">
    <location>
        <begin position="156"/>
        <end position="182"/>
    </location>
</feature>
<dbReference type="EMBL" id="JACASE010000017">
    <property type="protein sequence ID" value="KAF6397647.1"/>
    <property type="molecule type" value="Genomic_DNA"/>
</dbReference>
<dbReference type="GO" id="GO:0017056">
    <property type="term" value="F:structural constituent of nuclear pore"/>
    <property type="evidence" value="ECO:0007669"/>
    <property type="project" value="TreeGrafter"/>
</dbReference>
<dbReference type="Proteomes" id="UP000593571">
    <property type="component" value="Unassembled WGS sequence"/>
</dbReference>
<reference evidence="2 3" key="1">
    <citation type="journal article" date="2020" name="Nature">
        <title>Six reference-quality genomes reveal evolution of bat adaptations.</title>
        <authorList>
            <person name="Jebb D."/>
            <person name="Huang Z."/>
            <person name="Pippel M."/>
            <person name="Hughes G.M."/>
            <person name="Lavrichenko K."/>
            <person name="Devanna P."/>
            <person name="Winkler S."/>
            <person name="Jermiin L.S."/>
            <person name="Skirmuntt E.C."/>
            <person name="Katzourakis A."/>
            <person name="Burkitt-Gray L."/>
            <person name="Ray D.A."/>
            <person name="Sullivan K.A.M."/>
            <person name="Roscito J.G."/>
            <person name="Kirilenko B.M."/>
            <person name="Davalos L.M."/>
            <person name="Corthals A.P."/>
            <person name="Power M.L."/>
            <person name="Jones G."/>
            <person name="Ransome R.D."/>
            <person name="Dechmann D.K.N."/>
            <person name="Locatelli A.G."/>
            <person name="Puechmaille S.J."/>
            <person name="Fedrigo O."/>
            <person name="Jarvis E.D."/>
            <person name="Hiller M."/>
            <person name="Vernes S.C."/>
            <person name="Myers E.W."/>
            <person name="Teeling E.C."/>
        </authorList>
    </citation>
    <scope>NUCLEOTIDE SEQUENCE [LARGE SCALE GENOMIC DNA]</scope>
    <source>
        <strain evidence="2">MRouAeg1</strain>
        <tissue evidence="2">Muscle</tissue>
    </source>
</reference>
<feature type="region of interest" description="Disordered" evidence="1">
    <location>
        <begin position="730"/>
        <end position="771"/>
    </location>
</feature>
<proteinExistence type="predicted"/>
<evidence type="ECO:0000256" key="1">
    <source>
        <dbReference type="SAM" id="MobiDB-lite"/>
    </source>
</evidence>
<dbReference type="InterPro" id="IPR026054">
    <property type="entry name" value="Nucleoporin"/>
</dbReference>
<feature type="compositionally biased region" description="Low complexity" evidence="1">
    <location>
        <begin position="135"/>
        <end position="147"/>
    </location>
</feature>
<comment type="caution">
    <text evidence="2">The sequence shown here is derived from an EMBL/GenBank/DDBJ whole genome shotgun (WGS) entry which is preliminary data.</text>
</comment>
<feature type="region of interest" description="Disordered" evidence="1">
    <location>
        <begin position="960"/>
        <end position="1022"/>
    </location>
</feature>
<feature type="region of interest" description="Disordered" evidence="1">
    <location>
        <begin position="1"/>
        <end position="67"/>
    </location>
</feature>
<accession>A0A7J8BFJ3</accession>
<feature type="compositionally biased region" description="Low complexity" evidence="1">
    <location>
        <begin position="380"/>
        <end position="392"/>
    </location>
</feature>
<evidence type="ECO:0000313" key="3">
    <source>
        <dbReference type="Proteomes" id="UP000593571"/>
    </source>
</evidence>
<name>A0A7J8BFJ3_ROUAE</name>
<feature type="compositionally biased region" description="Pro residues" evidence="1">
    <location>
        <begin position="790"/>
        <end position="800"/>
    </location>
</feature>
<keyword evidence="2" id="KW-0472">Membrane</keyword>
<feature type="region of interest" description="Disordered" evidence="1">
    <location>
        <begin position="431"/>
        <end position="491"/>
    </location>
</feature>
<gene>
    <name evidence="2" type="ORF">HJG63_015647</name>
</gene>
<feature type="region of interest" description="Disordered" evidence="1">
    <location>
        <begin position="124"/>
        <end position="419"/>
    </location>
</feature>
<feature type="compositionally biased region" description="Basic residues" evidence="1">
    <location>
        <begin position="42"/>
        <end position="57"/>
    </location>
</feature>
<dbReference type="GO" id="GO:0006606">
    <property type="term" value="P:protein import into nucleus"/>
    <property type="evidence" value="ECO:0007669"/>
    <property type="project" value="TreeGrafter"/>
</dbReference>
<protein>
    <submittedName>
        <fullName evidence="2">POM121 transmembrane nucleoporin like 2</fullName>
    </submittedName>
</protein>
<feature type="compositionally biased region" description="Polar residues" evidence="1">
    <location>
        <begin position="305"/>
        <end position="315"/>
    </location>
</feature>